<dbReference type="Proteomes" id="UP001482620">
    <property type="component" value="Unassembled WGS sequence"/>
</dbReference>
<name>A0ABV0UHC0_9TELE</name>
<sequence>MVLVLAVEYWTSSKPSAGCSRIHGNWHNTCFVDLDKALNHVPRGALWGILQEYEVRGPLLEAIWSLYNQKFSSHCQHVRAVPVACWTPAGLPFLTSPVHNFHG</sequence>
<evidence type="ECO:0000313" key="1">
    <source>
        <dbReference type="EMBL" id="MEQ2244637.1"/>
    </source>
</evidence>
<organism evidence="1 2">
    <name type="scientific">Ilyodon furcidens</name>
    <name type="common">goldbreast splitfin</name>
    <dbReference type="NCBI Taxonomy" id="33524"/>
    <lineage>
        <taxon>Eukaryota</taxon>
        <taxon>Metazoa</taxon>
        <taxon>Chordata</taxon>
        <taxon>Craniata</taxon>
        <taxon>Vertebrata</taxon>
        <taxon>Euteleostomi</taxon>
        <taxon>Actinopterygii</taxon>
        <taxon>Neopterygii</taxon>
        <taxon>Teleostei</taxon>
        <taxon>Neoteleostei</taxon>
        <taxon>Acanthomorphata</taxon>
        <taxon>Ovalentaria</taxon>
        <taxon>Atherinomorphae</taxon>
        <taxon>Cyprinodontiformes</taxon>
        <taxon>Goodeidae</taxon>
        <taxon>Ilyodon</taxon>
    </lineage>
</organism>
<keyword evidence="2" id="KW-1185">Reference proteome</keyword>
<reference evidence="1 2" key="1">
    <citation type="submission" date="2021-06" db="EMBL/GenBank/DDBJ databases">
        <authorList>
            <person name="Palmer J.M."/>
        </authorList>
    </citation>
    <scope>NUCLEOTIDE SEQUENCE [LARGE SCALE GENOMIC DNA]</scope>
    <source>
        <strain evidence="2">if_2019</strain>
        <tissue evidence="1">Muscle</tissue>
    </source>
</reference>
<dbReference type="EMBL" id="JAHRIQ010071442">
    <property type="protein sequence ID" value="MEQ2244637.1"/>
    <property type="molecule type" value="Genomic_DNA"/>
</dbReference>
<evidence type="ECO:0000313" key="2">
    <source>
        <dbReference type="Proteomes" id="UP001482620"/>
    </source>
</evidence>
<accession>A0ABV0UHC0</accession>
<comment type="caution">
    <text evidence="1">The sequence shown here is derived from an EMBL/GenBank/DDBJ whole genome shotgun (WGS) entry which is preliminary data.</text>
</comment>
<proteinExistence type="predicted"/>
<gene>
    <name evidence="1" type="ORF">ILYODFUR_019326</name>
</gene>
<protein>
    <submittedName>
        <fullName evidence="1">Uncharacterized protein</fullName>
    </submittedName>
</protein>